<organism evidence="3 4">
    <name type="scientific">Paenibacillus montanisoli</name>
    <dbReference type="NCBI Taxonomy" id="2081970"/>
    <lineage>
        <taxon>Bacteria</taxon>
        <taxon>Bacillati</taxon>
        <taxon>Bacillota</taxon>
        <taxon>Bacilli</taxon>
        <taxon>Bacillales</taxon>
        <taxon>Paenibacillaceae</taxon>
        <taxon>Paenibacillus</taxon>
    </lineage>
</organism>
<dbReference type="Proteomes" id="UP000249260">
    <property type="component" value="Unassembled WGS sequence"/>
</dbReference>
<name>A0A328U298_9BACL</name>
<reference evidence="3 4" key="1">
    <citation type="submission" date="2018-06" db="EMBL/GenBank/DDBJ databases">
        <title>Paenibacillus montanisoli sp. nov., isolated from mountain area soil.</title>
        <authorList>
            <person name="Wu M."/>
        </authorList>
    </citation>
    <scope>NUCLEOTIDE SEQUENCE [LARGE SCALE GENOMIC DNA]</scope>
    <source>
        <strain evidence="3 4">RA17</strain>
    </source>
</reference>
<dbReference type="Gene3D" id="3.30.457.10">
    <property type="entry name" value="Copper amine oxidase-like, N-terminal domain"/>
    <property type="match status" value="1"/>
</dbReference>
<keyword evidence="4" id="KW-1185">Reference proteome</keyword>
<feature type="signal peptide" evidence="1">
    <location>
        <begin position="1"/>
        <end position="28"/>
    </location>
</feature>
<dbReference type="AlphaFoldDB" id="A0A328U298"/>
<feature type="chain" id="PRO_5039302670" description="Copper amine oxidase-like N-terminal domain-containing protein" evidence="1">
    <location>
        <begin position="29"/>
        <end position="389"/>
    </location>
</feature>
<dbReference type="OrthoDB" id="2663495at2"/>
<sequence>MTYSRKLMIGLSALMIAGSGVLPLGVNAAPAAQTEAVAAQFQAEQISTVHMRHSDMAYIPLFSSRQEDKPAIVQVASLMTRLMGKAKEDTSSLDSEQAFFSTKIDVTLKDGSFFNMLIADQKKVYFIYGGTDYSAEDSAAIQSLQKLLVVPDQTYFSTTKPQIGAAVRIKGNNAMSEKGTIRIFVGQGGMFSSVRAVNGISFPTKSALLVHEAPIVNGRYDFTFTMPAYGIDVNGSLKPLKPGKSWIFYDTGSLAGMKELTVLAPAKPILSINGKPVNDPALKPVVQNGIMLLPMRALADKLGWQAAWDSARKAALLGSPMPTGDQLSEAGGALSVWENGKRLTGTGSKPVLINSRLYLPLRAAAQAFGLQVEWTSSVRSANLTVPAQS</sequence>
<evidence type="ECO:0000256" key="1">
    <source>
        <dbReference type="SAM" id="SignalP"/>
    </source>
</evidence>
<dbReference type="RefSeq" id="WP_112884912.1">
    <property type="nucleotide sequence ID" value="NZ_QLUW01000005.1"/>
</dbReference>
<accession>A0A328U298</accession>
<feature type="domain" description="Copper amine oxidase-like N-terminal" evidence="2">
    <location>
        <begin position="272"/>
        <end position="379"/>
    </location>
</feature>
<dbReference type="Pfam" id="PF07833">
    <property type="entry name" value="Cu_amine_oxidN1"/>
    <property type="match status" value="1"/>
</dbReference>
<comment type="caution">
    <text evidence="3">The sequence shown here is derived from an EMBL/GenBank/DDBJ whole genome shotgun (WGS) entry which is preliminary data.</text>
</comment>
<dbReference type="InterPro" id="IPR036582">
    <property type="entry name" value="Mao_N_sf"/>
</dbReference>
<dbReference type="InterPro" id="IPR012854">
    <property type="entry name" value="Cu_amine_oxidase-like_N"/>
</dbReference>
<evidence type="ECO:0000259" key="2">
    <source>
        <dbReference type="Pfam" id="PF07833"/>
    </source>
</evidence>
<gene>
    <name evidence="3" type="ORF">DL346_23935</name>
</gene>
<keyword evidence="1" id="KW-0732">Signal</keyword>
<protein>
    <recommendedName>
        <fullName evidence="2">Copper amine oxidase-like N-terminal domain-containing protein</fullName>
    </recommendedName>
</protein>
<evidence type="ECO:0000313" key="4">
    <source>
        <dbReference type="Proteomes" id="UP000249260"/>
    </source>
</evidence>
<dbReference type="EMBL" id="QLUW01000005">
    <property type="protein sequence ID" value="RAP74124.1"/>
    <property type="molecule type" value="Genomic_DNA"/>
</dbReference>
<proteinExistence type="predicted"/>
<evidence type="ECO:0000313" key="3">
    <source>
        <dbReference type="EMBL" id="RAP74124.1"/>
    </source>
</evidence>
<dbReference type="SUPFAM" id="SSF55383">
    <property type="entry name" value="Copper amine oxidase, domain N"/>
    <property type="match status" value="1"/>
</dbReference>